<keyword evidence="2" id="KW-0812">Transmembrane</keyword>
<reference evidence="7" key="1">
    <citation type="journal article" date="2017" name="Genome Biol.">
        <title>Comparative genomics reveals high biological diversity and specific adaptations in the industrially and medically important fungal genus Aspergillus.</title>
        <authorList>
            <person name="de Vries R.P."/>
            <person name="Riley R."/>
            <person name="Wiebenga A."/>
            <person name="Aguilar-Osorio G."/>
            <person name="Amillis S."/>
            <person name="Uchima C.A."/>
            <person name="Anderluh G."/>
            <person name="Asadollahi M."/>
            <person name="Askin M."/>
            <person name="Barry K."/>
            <person name="Battaglia E."/>
            <person name="Bayram O."/>
            <person name="Benocci T."/>
            <person name="Braus-Stromeyer S.A."/>
            <person name="Caldana C."/>
            <person name="Canovas D."/>
            <person name="Cerqueira G.C."/>
            <person name="Chen F."/>
            <person name="Chen W."/>
            <person name="Choi C."/>
            <person name="Clum A."/>
            <person name="Dos Santos R.A."/>
            <person name="Damasio A.R."/>
            <person name="Diallinas G."/>
            <person name="Emri T."/>
            <person name="Fekete E."/>
            <person name="Flipphi M."/>
            <person name="Freyberg S."/>
            <person name="Gallo A."/>
            <person name="Gournas C."/>
            <person name="Habgood R."/>
            <person name="Hainaut M."/>
            <person name="Harispe M.L."/>
            <person name="Henrissat B."/>
            <person name="Hilden K.S."/>
            <person name="Hope R."/>
            <person name="Hossain A."/>
            <person name="Karabika E."/>
            <person name="Karaffa L."/>
            <person name="Karanyi Z."/>
            <person name="Krasevec N."/>
            <person name="Kuo A."/>
            <person name="Kusch H."/>
            <person name="LaButti K."/>
            <person name="Lagendijk E.L."/>
            <person name="Lapidus A."/>
            <person name="Levasseur A."/>
            <person name="Lindquist E."/>
            <person name="Lipzen A."/>
            <person name="Logrieco A.F."/>
            <person name="MacCabe A."/>
            <person name="Maekelae M.R."/>
            <person name="Malavazi I."/>
            <person name="Melin P."/>
            <person name="Meyer V."/>
            <person name="Mielnichuk N."/>
            <person name="Miskei M."/>
            <person name="Molnar A.P."/>
            <person name="Mule G."/>
            <person name="Ngan C.Y."/>
            <person name="Orejas M."/>
            <person name="Orosz E."/>
            <person name="Ouedraogo J.P."/>
            <person name="Overkamp K.M."/>
            <person name="Park H.-S."/>
            <person name="Perrone G."/>
            <person name="Piumi F."/>
            <person name="Punt P.J."/>
            <person name="Ram A.F."/>
            <person name="Ramon A."/>
            <person name="Rauscher S."/>
            <person name="Record E."/>
            <person name="Riano-Pachon D.M."/>
            <person name="Robert V."/>
            <person name="Roehrig J."/>
            <person name="Ruller R."/>
            <person name="Salamov A."/>
            <person name="Salih N.S."/>
            <person name="Samson R.A."/>
            <person name="Sandor E."/>
            <person name="Sanguinetti M."/>
            <person name="Schuetze T."/>
            <person name="Sepcic K."/>
            <person name="Shelest E."/>
            <person name="Sherlock G."/>
            <person name="Sophianopoulou V."/>
            <person name="Squina F.M."/>
            <person name="Sun H."/>
            <person name="Susca A."/>
            <person name="Todd R.B."/>
            <person name="Tsang A."/>
            <person name="Unkles S.E."/>
            <person name="van de Wiele N."/>
            <person name="van Rossen-Uffink D."/>
            <person name="Oliveira J.V."/>
            <person name="Vesth T.C."/>
            <person name="Visser J."/>
            <person name="Yu J.-H."/>
            <person name="Zhou M."/>
            <person name="Andersen M.R."/>
            <person name="Archer D.B."/>
            <person name="Baker S.E."/>
            <person name="Benoit I."/>
            <person name="Brakhage A.A."/>
            <person name="Braus G.H."/>
            <person name="Fischer R."/>
            <person name="Frisvad J.C."/>
            <person name="Goldman G.H."/>
            <person name="Houbraken J."/>
            <person name="Oakley B."/>
            <person name="Pocsi I."/>
            <person name="Scazzocchio C."/>
            <person name="Seiboth B."/>
            <person name="vanKuyk P.A."/>
            <person name="Wortman J."/>
            <person name="Dyer P.S."/>
            <person name="Grigoriev I.V."/>
        </authorList>
    </citation>
    <scope>NUCLEOTIDE SEQUENCE [LARGE SCALE GENOMIC DNA]</scope>
    <source>
        <strain evidence="7">CBS 101740 / IMI 381727 / IBT 21946</strain>
    </source>
</reference>
<dbReference type="Pfam" id="PF02466">
    <property type="entry name" value="Tim17"/>
    <property type="match status" value="1"/>
</dbReference>
<dbReference type="PANTHER" id="PTHR15371:SF0">
    <property type="entry name" value="SD19278P"/>
    <property type="match status" value="1"/>
</dbReference>
<dbReference type="Proteomes" id="UP000184499">
    <property type="component" value="Unassembled WGS sequence"/>
</dbReference>
<sequence length="261" mass="27739">MSNIWDSITGRKQSKGSEATASAPDATSFLSDLPDPSQLHPLAGLNQDTLDYITLEDSALDQTPGSRSVLPSRGWSDDLCYGTGTTYLAALTVGGAWGLAEGLKKTPVTAPPKIRLNGALNSITRRGPFLGNSAGVVAMVYNGFNSGLGYARGKHDAANSIVAGALSGMVFKSTRGLKPMMISGGIVAGIAGGWSPPQFPHNCILALDSTPRPSQIHLIRPRVSESPYDCMVYGLFTKDGEKGYQSYLMSHPPFYFVFSLY</sequence>
<evidence type="ECO:0000256" key="5">
    <source>
        <dbReference type="SAM" id="MobiDB-lite"/>
    </source>
</evidence>
<protein>
    <recommendedName>
        <fullName evidence="8">Mitochondrial import inner membrane translocase subunit TIM23</fullName>
    </recommendedName>
</protein>
<keyword evidence="7" id="KW-1185">Reference proteome</keyword>
<evidence type="ECO:0008006" key="8">
    <source>
        <dbReference type="Google" id="ProtNLM"/>
    </source>
</evidence>
<name>A0A1L9UY18_ASPBC</name>
<proteinExistence type="predicted"/>
<dbReference type="STRING" id="767769.A0A1L9UY18"/>
<dbReference type="PANTHER" id="PTHR15371">
    <property type="entry name" value="TIM23"/>
    <property type="match status" value="1"/>
</dbReference>
<evidence type="ECO:0000256" key="1">
    <source>
        <dbReference type="ARBA" id="ARBA00004141"/>
    </source>
</evidence>
<evidence type="ECO:0000313" key="7">
    <source>
        <dbReference type="Proteomes" id="UP000184499"/>
    </source>
</evidence>
<gene>
    <name evidence="6" type="ORF">ASPBRDRAFT_52171</name>
</gene>
<dbReference type="GO" id="GO:0030150">
    <property type="term" value="P:protein import into mitochondrial matrix"/>
    <property type="evidence" value="ECO:0007669"/>
    <property type="project" value="TreeGrafter"/>
</dbReference>
<dbReference type="VEuPathDB" id="FungiDB:ASPBRDRAFT_52171"/>
<dbReference type="GeneID" id="93579345"/>
<comment type="subcellular location">
    <subcellularLocation>
        <location evidence="1">Membrane</location>
        <topology evidence="1">Multi-pass membrane protein</topology>
    </subcellularLocation>
</comment>
<dbReference type="EMBL" id="KV878680">
    <property type="protein sequence ID" value="OJJ76594.1"/>
    <property type="molecule type" value="Genomic_DNA"/>
</dbReference>
<dbReference type="OrthoDB" id="159299at2759"/>
<evidence type="ECO:0000256" key="3">
    <source>
        <dbReference type="ARBA" id="ARBA00022989"/>
    </source>
</evidence>
<keyword evidence="3" id="KW-1133">Transmembrane helix</keyword>
<feature type="region of interest" description="Disordered" evidence="5">
    <location>
        <begin position="1"/>
        <end position="33"/>
    </location>
</feature>
<dbReference type="GO" id="GO:0005744">
    <property type="term" value="C:TIM23 mitochondrial import inner membrane translocase complex"/>
    <property type="evidence" value="ECO:0007669"/>
    <property type="project" value="TreeGrafter"/>
</dbReference>
<dbReference type="RefSeq" id="XP_067483841.1">
    <property type="nucleotide sequence ID" value="XM_067626857.1"/>
</dbReference>
<evidence type="ECO:0000256" key="4">
    <source>
        <dbReference type="ARBA" id="ARBA00023136"/>
    </source>
</evidence>
<dbReference type="GO" id="GO:0008320">
    <property type="term" value="F:protein transmembrane transporter activity"/>
    <property type="evidence" value="ECO:0007669"/>
    <property type="project" value="TreeGrafter"/>
</dbReference>
<organism evidence="6 7">
    <name type="scientific">Aspergillus brasiliensis (strain CBS 101740 / IMI 381727 / IBT 21946)</name>
    <dbReference type="NCBI Taxonomy" id="767769"/>
    <lineage>
        <taxon>Eukaryota</taxon>
        <taxon>Fungi</taxon>
        <taxon>Dikarya</taxon>
        <taxon>Ascomycota</taxon>
        <taxon>Pezizomycotina</taxon>
        <taxon>Eurotiomycetes</taxon>
        <taxon>Eurotiomycetidae</taxon>
        <taxon>Eurotiales</taxon>
        <taxon>Aspergillaceae</taxon>
        <taxon>Aspergillus</taxon>
        <taxon>Aspergillus subgen. Circumdati</taxon>
    </lineage>
</organism>
<dbReference type="AlphaFoldDB" id="A0A1L9UY18"/>
<evidence type="ECO:0000313" key="6">
    <source>
        <dbReference type="EMBL" id="OJJ76594.1"/>
    </source>
</evidence>
<dbReference type="InterPro" id="IPR045238">
    <property type="entry name" value="Tim23-like"/>
</dbReference>
<keyword evidence="4" id="KW-0472">Membrane</keyword>
<accession>A0A1L9UY18</accession>
<dbReference type="OMA" id="FQPTPFD"/>
<evidence type="ECO:0000256" key="2">
    <source>
        <dbReference type="ARBA" id="ARBA00022692"/>
    </source>
</evidence>